<protein>
    <recommendedName>
        <fullName evidence="6">Late embryogenesis abundant protein LEA-2 subgroup domain-containing protein</fullName>
    </recommendedName>
</protein>
<evidence type="ECO:0000256" key="5">
    <source>
        <dbReference type="SAM" id="Phobius"/>
    </source>
</evidence>
<gene>
    <name evidence="7" type="ORF">ACJIZ3_004269</name>
</gene>
<keyword evidence="8" id="KW-1185">Reference proteome</keyword>
<dbReference type="GO" id="GO:0016020">
    <property type="term" value="C:membrane"/>
    <property type="evidence" value="ECO:0007669"/>
    <property type="project" value="UniProtKB-SubCell"/>
</dbReference>
<evidence type="ECO:0000259" key="6">
    <source>
        <dbReference type="Pfam" id="PF03168"/>
    </source>
</evidence>
<proteinExistence type="predicted"/>
<keyword evidence="3 5" id="KW-1133">Transmembrane helix</keyword>
<dbReference type="AlphaFoldDB" id="A0ABD3S1I5"/>
<reference evidence="7 8" key="1">
    <citation type="submission" date="2024-12" db="EMBL/GenBank/DDBJ databases">
        <title>The unique morphological basis and parallel evolutionary history of personate flowers in Penstemon.</title>
        <authorList>
            <person name="Depatie T.H."/>
            <person name="Wessinger C.A."/>
        </authorList>
    </citation>
    <scope>NUCLEOTIDE SEQUENCE [LARGE SCALE GENOMIC DNA]</scope>
    <source>
        <strain evidence="7">WTNN_2</strain>
        <tissue evidence="7">Leaf</tissue>
    </source>
</reference>
<accession>A0ABD3S1I5</accession>
<dbReference type="PANTHER" id="PTHR31234">
    <property type="entry name" value="LATE EMBRYOGENESIS ABUNDANT (LEA) HYDROXYPROLINE-RICH GLYCOPROTEIN FAMILY"/>
    <property type="match status" value="1"/>
</dbReference>
<dbReference type="PANTHER" id="PTHR31234:SF66">
    <property type="entry name" value="LATE EMBRYOGENESIS ABUNDANT PROTEIN"/>
    <property type="match status" value="1"/>
</dbReference>
<feature type="domain" description="Late embryogenesis abundant protein LEA-2 subgroup" evidence="6">
    <location>
        <begin position="77"/>
        <end position="177"/>
    </location>
</feature>
<evidence type="ECO:0000256" key="4">
    <source>
        <dbReference type="ARBA" id="ARBA00023136"/>
    </source>
</evidence>
<dbReference type="EMBL" id="JBJXBP010000007">
    <property type="protein sequence ID" value="KAL3818364.1"/>
    <property type="molecule type" value="Genomic_DNA"/>
</dbReference>
<sequence length="198" mass="22006">MPKHVLGPRNHTNPLIWCAAIICAILSVIVIVAGIVVFLGYLIIKPKVPQISVTSAQLDTLYFDQTSLLTVQVTILIRAENDNSKARASFYDTSFALSFRGQRIAYLVAEPFGVSANNTVEFNYVSQSTPIPLNPEDAEAVSLSLRRNVIDFELKGTTRTRWRVGLIGSVKFWLHLHCQLMLPVDSTRIFPGCSSRSK</sequence>
<organism evidence="7 8">
    <name type="scientific">Penstemon smallii</name>
    <dbReference type="NCBI Taxonomy" id="265156"/>
    <lineage>
        <taxon>Eukaryota</taxon>
        <taxon>Viridiplantae</taxon>
        <taxon>Streptophyta</taxon>
        <taxon>Embryophyta</taxon>
        <taxon>Tracheophyta</taxon>
        <taxon>Spermatophyta</taxon>
        <taxon>Magnoliopsida</taxon>
        <taxon>eudicotyledons</taxon>
        <taxon>Gunneridae</taxon>
        <taxon>Pentapetalae</taxon>
        <taxon>asterids</taxon>
        <taxon>lamiids</taxon>
        <taxon>Lamiales</taxon>
        <taxon>Plantaginaceae</taxon>
        <taxon>Cheloneae</taxon>
        <taxon>Penstemon</taxon>
    </lineage>
</organism>
<comment type="caution">
    <text evidence="7">The sequence shown here is derived from an EMBL/GenBank/DDBJ whole genome shotgun (WGS) entry which is preliminary data.</text>
</comment>
<keyword evidence="2 5" id="KW-0812">Transmembrane</keyword>
<dbReference type="Proteomes" id="UP001634393">
    <property type="component" value="Unassembled WGS sequence"/>
</dbReference>
<keyword evidence="4 5" id="KW-0472">Membrane</keyword>
<dbReference type="InterPro" id="IPR004864">
    <property type="entry name" value="LEA_2"/>
</dbReference>
<feature type="transmembrane region" description="Helical" evidence="5">
    <location>
        <begin position="14"/>
        <end position="44"/>
    </location>
</feature>
<evidence type="ECO:0000256" key="2">
    <source>
        <dbReference type="ARBA" id="ARBA00022692"/>
    </source>
</evidence>
<comment type="subcellular location">
    <subcellularLocation>
        <location evidence="1">Membrane</location>
        <topology evidence="1">Single-pass membrane protein</topology>
    </subcellularLocation>
</comment>
<evidence type="ECO:0000313" key="8">
    <source>
        <dbReference type="Proteomes" id="UP001634393"/>
    </source>
</evidence>
<dbReference type="Pfam" id="PF03168">
    <property type="entry name" value="LEA_2"/>
    <property type="match status" value="1"/>
</dbReference>
<dbReference type="InterPro" id="IPR044839">
    <property type="entry name" value="NDR1-like"/>
</dbReference>
<evidence type="ECO:0000313" key="7">
    <source>
        <dbReference type="EMBL" id="KAL3818364.1"/>
    </source>
</evidence>
<evidence type="ECO:0000256" key="3">
    <source>
        <dbReference type="ARBA" id="ARBA00022989"/>
    </source>
</evidence>
<name>A0ABD3S1I5_9LAMI</name>
<evidence type="ECO:0000256" key="1">
    <source>
        <dbReference type="ARBA" id="ARBA00004167"/>
    </source>
</evidence>